<keyword evidence="2" id="KW-0472">Membrane</keyword>
<dbReference type="EMBL" id="JADWOX010000004">
    <property type="protein sequence ID" value="MBI1683795.1"/>
    <property type="molecule type" value="Genomic_DNA"/>
</dbReference>
<dbReference type="Gene3D" id="2.40.30.170">
    <property type="match status" value="1"/>
</dbReference>
<dbReference type="Proteomes" id="UP000639859">
    <property type="component" value="Unassembled WGS sequence"/>
</dbReference>
<feature type="coiled-coil region" evidence="1">
    <location>
        <begin position="107"/>
        <end position="151"/>
    </location>
</feature>
<dbReference type="SUPFAM" id="SSF111369">
    <property type="entry name" value="HlyD-like secretion proteins"/>
    <property type="match status" value="2"/>
</dbReference>
<keyword evidence="5" id="KW-1185">Reference proteome</keyword>
<dbReference type="InterPro" id="IPR058625">
    <property type="entry name" value="MdtA-like_BSH"/>
</dbReference>
<dbReference type="PANTHER" id="PTHR30386:SF24">
    <property type="entry name" value="MULTIDRUG RESISTANCE EFFLUX PUMP"/>
    <property type="match status" value="1"/>
</dbReference>
<evidence type="ECO:0000259" key="3">
    <source>
        <dbReference type="Pfam" id="PF25917"/>
    </source>
</evidence>
<evidence type="ECO:0000256" key="2">
    <source>
        <dbReference type="SAM" id="Phobius"/>
    </source>
</evidence>
<accession>A0ABS0SVX8</accession>
<reference evidence="4 5" key="1">
    <citation type="submission" date="2020-11" db="EMBL/GenBank/DDBJ databases">
        <title>genome sequence of strain KACC 18849.</title>
        <authorList>
            <person name="Gao J."/>
            <person name="Zhang X."/>
        </authorList>
    </citation>
    <scope>NUCLEOTIDE SEQUENCE [LARGE SCALE GENOMIC DNA]</scope>
    <source>
        <strain evidence="4 5">KACC 18849</strain>
    </source>
</reference>
<dbReference type="Gene3D" id="2.40.50.100">
    <property type="match status" value="1"/>
</dbReference>
<sequence length="364" mass="39101">MAAEDQTSQNNAAQDAAKTRRIKRGLLGVVSVAAVIGAVFGVQWWLHGRFVEETNDAYLRADQVTVSPKVSGYVKAVYVADNQAVVAGQPLLKIDAVNYEASLAAQAATIEARQADLETARRQIEQQQPAVTQAEAQLKGAQDAAAFAGREAERYRLLSEQGAETAQRYAQALNDRDQARAKLSAALASQEQARRQTATLSAQADQARAQLKSAQAQARSAQINVDDTVLRAAIAGRVGDRSVRLGQFVQPGGRLMSIVPVSQTYLVANFKETQIGRMRVGQHAKVKLDAFSSREIDAVIDSFAPGTGAQFALLPAENATGNFTKIVQRVPVRFRVLAPADLRERLLPGLSASISIDTSKAPGR</sequence>
<organism evidence="4 5">
    <name type="scientific">Caulobacter hibisci</name>
    <dbReference type="NCBI Taxonomy" id="2035993"/>
    <lineage>
        <taxon>Bacteria</taxon>
        <taxon>Pseudomonadati</taxon>
        <taxon>Pseudomonadota</taxon>
        <taxon>Alphaproteobacteria</taxon>
        <taxon>Caulobacterales</taxon>
        <taxon>Caulobacteraceae</taxon>
        <taxon>Caulobacter</taxon>
    </lineage>
</organism>
<keyword evidence="1" id="KW-0175">Coiled coil</keyword>
<name>A0ABS0SVX8_9CAUL</name>
<feature type="domain" description="Multidrug resistance protein MdtA-like barrel-sandwich hybrid" evidence="3">
    <location>
        <begin position="63"/>
        <end position="257"/>
    </location>
</feature>
<feature type="transmembrane region" description="Helical" evidence="2">
    <location>
        <begin position="26"/>
        <end position="46"/>
    </location>
</feature>
<dbReference type="PANTHER" id="PTHR30386">
    <property type="entry name" value="MEMBRANE FUSION SUBUNIT OF EMRAB-TOLC MULTIDRUG EFFLUX PUMP"/>
    <property type="match status" value="1"/>
</dbReference>
<dbReference type="RefSeq" id="WP_198575719.1">
    <property type="nucleotide sequence ID" value="NZ_JADWOX010000004.1"/>
</dbReference>
<dbReference type="Gene3D" id="1.10.287.470">
    <property type="entry name" value="Helix hairpin bin"/>
    <property type="match status" value="1"/>
</dbReference>
<comment type="caution">
    <text evidence="4">The sequence shown here is derived from an EMBL/GenBank/DDBJ whole genome shotgun (WGS) entry which is preliminary data.</text>
</comment>
<keyword evidence="2" id="KW-1133">Transmembrane helix</keyword>
<evidence type="ECO:0000256" key="1">
    <source>
        <dbReference type="SAM" id="Coils"/>
    </source>
</evidence>
<evidence type="ECO:0000313" key="5">
    <source>
        <dbReference type="Proteomes" id="UP000639859"/>
    </source>
</evidence>
<gene>
    <name evidence="4" type="ORF">I4Q42_08950</name>
</gene>
<keyword evidence="2" id="KW-0812">Transmembrane</keyword>
<proteinExistence type="predicted"/>
<dbReference type="Pfam" id="PF25917">
    <property type="entry name" value="BSH_RND"/>
    <property type="match status" value="1"/>
</dbReference>
<evidence type="ECO:0000313" key="4">
    <source>
        <dbReference type="EMBL" id="MBI1683795.1"/>
    </source>
</evidence>
<dbReference type="InterPro" id="IPR050739">
    <property type="entry name" value="MFP"/>
</dbReference>
<protein>
    <submittedName>
        <fullName evidence="4">HlyD family secretion protein</fullName>
    </submittedName>
</protein>
<feature type="coiled-coil region" evidence="1">
    <location>
        <begin position="176"/>
        <end position="224"/>
    </location>
</feature>